<evidence type="ECO:0000256" key="1">
    <source>
        <dbReference type="SAM" id="SignalP"/>
    </source>
</evidence>
<accession>A0A9Q2RYL5</accession>
<gene>
    <name evidence="2" type="ORF">JQX41_16650</name>
    <name evidence="3" type="ORF">JQX48_16010</name>
</gene>
<dbReference type="AlphaFoldDB" id="A0A9Q2RYL5"/>
<comment type="caution">
    <text evidence="2">The sequence shown here is derived from an EMBL/GenBank/DDBJ whole genome shotgun (WGS) entry which is preliminary data.</text>
</comment>
<dbReference type="EMBL" id="JAFBXE010000011">
    <property type="protein sequence ID" value="MBM2413950.1"/>
    <property type="molecule type" value="Genomic_DNA"/>
</dbReference>
<dbReference type="Proteomes" id="UP000809440">
    <property type="component" value="Unassembled WGS sequence"/>
</dbReference>
<dbReference type="GeneID" id="62641550"/>
<proteinExistence type="predicted"/>
<dbReference type="RefSeq" id="WP_085630278.1">
    <property type="nucleotide sequence ID" value="NZ_JAFBWU010000011.1"/>
</dbReference>
<name>A0A9Q2RYL5_9RHOB</name>
<evidence type="ECO:0000313" key="2">
    <source>
        <dbReference type="EMBL" id="MBM2413950.1"/>
    </source>
</evidence>
<dbReference type="EMBL" id="JAFBXF010000011">
    <property type="protein sequence ID" value="MBM2418490.1"/>
    <property type="molecule type" value="Genomic_DNA"/>
</dbReference>
<feature type="signal peptide" evidence="1">
    <location>
        <begin position="1"/>
        <end position="20"/>
    </location>
</feature>
<dbReference type="OrthoDB" id="8451541at2"/>
<keyword evidence="5" id="KW-1185">Reference proteome</keyword>
<organism evidence="2 4">
    <name type="scientific">Marivita cryptomonadis</name>
    <dbReference type="NCBI Taxonomy" id="505252"/>
    <lineage>
        <taxon>Bacteria</taxon>
        <taxon>Pseudomonadati</taxon>
        <taxon>Pseudomonadota</taxon>
        <taxon>Alphaproteobacteria</taxon>
        <taxon>Rhodobacterales</taxon>
        <taxon>Roseobacteraceae</taxon>
        <taxon>Marivita</taxon>
    </lineage>
</organism>
<dbReference type="Proteomes" id="UP000755667">
    <property type="component" value="Unassembled WGS sequence"/>
</dbReference>
<evidence type="ECO:0000313" key="5">
    <source>
        <dbReference type="Proteomes" id="UP000809440"/>
    </source>
</evidence>
<evidence type="ECO:0000313" key="4">
    <source>
        <dbReference type="Proteomes" id="UP000755667"/>
    </source>
</evidence>
<dbReference type="PROSITE" id="PS51257">
    <property type="entry name" value="PROKAR_LIPOPROTEIN"/>
    <property type="match status" value="1"/>
</dbReference>
<sequence>MTRVGVVVAGVMALSQPAFALSCMAPDIARDYQRAAQSDDTYIIVKGDLFFDEADLPDRVEQRTSRARDRVDLEGWLAGFSLTKDGFTKRFERDVILRVSCLGPWCGGTVKGEHLAFLKQEDRQWVLQINPCPGMTYASPTAEQEQKALACFRGERCQAK</sequence>
<keyword evidence="1" id="KW-0732">Signal</keyword>
<evidence type="ECO:0000313" key="3">
    <source>
        <dbReference type="EMBL" id="MBM2418490.1"/>
    </source>
</evidence>
<reference evidence="2 5" key="1">
    <citation type="submission" date="2021-01" db="EMBL/GenBank/DDBJ databases">
        <title>Diatom-associated Roseobacters Show Island Model of Population Structure.</title>
        <authorList>
            <person name="Qu L."/>
            <person name="Feng X."/>
            <person name="Chen Y."/>
            <person name="Li L."/>
            <person name="Wang X."/>
            <person name="Hu Z."/>
            <person name="Wang H."/>
            <person name="Luo H."/>
        </authorList>
    </citation>
    <scope>NUCLEOTIDE SEQUENCE</scope>
    <source>
        <strain evidence="3 5">CC28-63</strain>
        <strain evidence="2">CC28-69</strain>
    </source>
</reference>
<protein>
    <recommendedName>
        <fullName evidence="6">Lipoprotein</fullName>
    </recommendedName>
</protein>
<evidence type="ECO:0008006" key="6">
    <source>
        <dbReference type="Google" id="ProtNLM"/>
    </source>
</evidence>
<feature type="chain" id="PRO_5040234883" description="Lipoprotein" evidence="1">
    <location>
        <begin position="21"/>
        <end position="160"/>
    </location>
</feature>